<keyword evidence="1" id="KW-0863">Zinc-finger</keyword>
<organism evidence="4">
    <name type="scientific">Prunus dulcis</name>
    <name type="common">Almond</name>
    <name type="synonym">Amygdalus dulcis</name>
    <dbReference type="NCBI Taxonomy" id="3755"/>
    <lineage>
        <taxon>Eukaryota</taxon>
        <taxon>Viridiplantae</taxon>
        <taxon>Streptophyta</taxon>
        <taxon>Embryophyta</taxon>
        <taxon>Tracheophyta</taxon>
        <taxon>Spermatophyta</taxon>
        <taxon>Magnoliopsida</taxon>
        <taxon>eudicotyledons</taxon>
        <taxon>Gunneridae</taxon>
        <taxon>Pentapetalae</taxon>
        <taxon>rosids</taxon>
        <taxon>fabids</taxon>
        <taxon>Rosales</taxon>
        <taxon>Rosaceae</taxon>
        <taxon>Amygdaloideae</taxon>
        <taxon>Amygdaleae</taxon>
        <taxon>Prunus</taxon>
    </lineage>
</organism>
<feature type="region of interest" description="Disordered" evidence="2">
    <location>
        <begin position="260"/>
        <end position="328"/>
    </location>
</feature>
<evidence type="ECO:0000256" key="1">
    <source>
        <dbReference type="PROSITE-ProRule" id="PRU00047"/>
    </source>
</evidence>
<keyword evidence="1" id="KW-0862">Zinc</keyword>
<sequence>KHVEPTFMGPTKKLSKVFGGLSAAHSRMCIVESRVPFNMSINKEKKKRERDRKRKERKRKEEREKRKRKGGKREKRKEEELVPIQVHLLYRTFKVWCGDNYLSWVLDAKIHLQANGLGQTIVDENDASPEENAKAMIFLRRHIHEALKSEYVVVDEPLVLWKALGERYDHQKTVTLPRARYEWTHLRFQDYKLVSEYNSAMHRITSLMRLCGENISEEDMLEKTLSTFHASNVLLQQQYRHSESPISPNSSAPLPEINAASQEVNATSSRGSIHKRGRWGKRGYWQGSRKNRGARSEGLGPRSGPSTNGKNASRNKGKAQMSHVPRNVESPCHRCGAKGHWVRTCRTPRHLADLYQASLKNRKVEINYIDHAPPATDGSLEISRQLNKTHLDVSDFVTERGMKCCLNFNPIKVVILFYLFGGMDVNYGCPQNKGYGRDICLADSATTHMILQDRKYFSKLMLTKAKVTTISGPANLIEGSGRAQIMLPNGTILSIPDALYSSNSIRNLLSFKDIRLNGYHVETKKEENMEYLCLPPVIPKSVYWRSFVSSHQGCVYNHTDN</sequence>
<feature type="compositionally biased region" description="Polar residues" evidence="2">
    <location>
        <begin position="260"/>
        <end position="271"/>
    </location>
</feature>
<protein>
    <submittedName>
        <fullName evidence="4">Disease resistance protein CC-NBS-LRR class family</fullName>
    </submittedName>
</protein>
<dbReference type="PANTHER" id="PTHR33325">
    <property type="entry name" value="ZINC FINGER, CCHC-TYPE-RELATED"/>
    <property type="match status" value="1"/>
</dbReference>
<feature type="region of interest" description="Disordered" evidence="2">
    <location>
        <begin position="40"/>
        <end position="77"/>
    </location>
</feature>
<feature type="non-terminal residue" evidence="4">
    <location>
        <position position="1"/>
    </location>
</feature>
<dbReference type="PANTHER" id="PTHR33325:SF5">
    <property type="entry name" value="TRANSCRIPTION FACTOR INTERACTOR AND REGULATOR CCHC(ZN) FAMILY"/>
    <property type="match status" value="1"/>
</dbReference>
<gene>
    <name evidence="4" type="ORF">Prudu_005713</name>
</gene>
<dbReference type="SUPFAM" id="SSF57756">
    <property type="entry name" value="Retrovirus zinc finger-like domains"/>
    <property type="match status" value="1"/>
</dbReference>
<name>A0A4Y1QY65_PRUDU</name>
<proteinExistence type="predicted"/>
<feature type="compositionally biased region" description="Polar residues" evidence="2">
    <location>
        <begin position="304"/>
        <end position="314"/>
    </location>
</feature>
<dbReference type="Pfam" id="PF22936">
    <property type="entry name" value="Pol_BBD"/>
    <property type="match status" value="1"/>
</dbReference>
<keyword evidence="1" id="KW-0479">Metal-binding</keyword>
<dbReference type="AlphaFoldDB" id="A0A4Y1QY65"/>
<accession>A0A4Y1QY65</accession>
<dbReference type="GO" id="GO:0008270">
    <property type="term" value="F:zinc ion binding"/>
    <property type="evidence" value="ECO:0007669"/>
    <property type="project" value="UniProtKB-KW"/>
</dbReference>
<dbReference type="InterPro" id="IPR054722">
    <property type="entry name" value="PolX-like_BBD"/>
</dbReference>
<evidence type="ECO:0000313" key="4">
    <source>
        <dbReference type="EMBL" id="BBG96793.1"/>
    </source>
</evidence>
<reference evidence="4" key="1">
    <citation type="journal article" date="2019" name="Science">
        <title>Mutation of a bHLH transcription factor allowed almond domestication.</title>
        <authorList>
            <person name="Sanchez-Perez R."/>
            <person name="Pavan S."/>
            <person name="Mazzeo R."/>
            <person name="Moldovan C."/>
            <person name="Aiese Cigliano R."/>
            <person name="Del Cueto J."/>
            <person name="Ricciardi F."/>
            <person name="Lotti C."/>
            <person name="Ricciardi L."/>
            <person name="Dicenta F."/>
            <person name="Lopez-Marques R.L."/>
            <person name="Lindberg Moller B."/>
        </authorList>
    </citation>
    <scope>NUCLEOTIDE SEQUENCE</scope>
</reference>
<dbReference type="GO" id="GO:0003676">
    <property type="term" value="F:nucleic acid binding"/>
    <property type="evidence" value="ECO:0007669"/>
    <property type="project" value="InterPro"/>
</dbReference>
<dbReference type="EMBL" id="AP019298">
    <property type="protein sequence ID" value="BBG96793.1"/>
    <property type="molecule type" value="Genomic_DNA"/>
</dbReference>
<evidence type="ECO:0000256" key="2">
    <source>
        <dbReference type="SAM" id="MobiDB-lite"/>
    </source>
</evidence>
<feature type="compositionally biased region" description="Basic residues" evidence="2">
    <location>
        <begin position="272"/>
        <end position="281"/>
    </location>
</feature>
<dbReference type="PROSITE" id="PS50158">
    <property type="entry name" value="ZF_CCHC"/>
    <property type="match status" value="1"/>
</dbReference>
<dbReference type="InterPro" id="IPR036875">
    <property type="entry name" value="Znf_CCHC_sf"/>
</dbReference>
<dbReference type="InterPro" id="IPR001878">
    <property type="entry name" value="Znf_CCHC"/>
</dbReference>
<feature type="compositionally biased region" description="Basic residues" evidence="2">
    <location>
        <begin position="65"/>
        <end position="75"/>
    </location>
</feature>
<feature type="domain" description="CCHC-type" evidence="3">
    <location>
        <begin position="332"/>
        <end position="346"/>
    </location>
</feature>
<evidence type="ECO:0000259" key="3">
    <source>
        <dbReference type="PROSITE" id="PS50158"/>
    </source>
</evidence>
<feature type="compositionally biased region" description="Basic residues" evidence="2">
    <location>
        <begin position="44"/>
        <end position="58"/>
    </location>
</feature>